<dbReference type="GO" id="GO:0000164">
    <property type="term" value="C:protein phosphatase type 1 complex"/>
    <property type="evidence" value="ECO:0007669"/>
    <property type="project" value="TreeGrafter"/>
</dbReference>
<name>A0A553NV76_TIGCA</name>
<feature type="region of interest" description="Disordered" evidence="1">
    <location>
        <begin position="1"/>
        <end position="90"/>
    </location>
</feature>
<feature type="compositionally biased region" description="Basic residues" evidence="1">
    <location>
        <begin position="1"/>
        <end position="10"/>
    </location>
</feature>
<dbReference type="InterPro" id="IPR005036">
    <property type="entry name" value="CBM21_dom"/>
</dbReference>
<evidence type="ECO:0000256" key="1">
    <source>
        <dbReference type="SAM" id="MobiDB-lite"/>
    </source>
</evidence>
<evidence type="ECO:0000259" key="2">
    <source>
        <dbReference type="PROSITE" id="PS51159"/>
    </source>
</evidence>
<feature type="compositionally biased region" description="Acidic residues" evidence="1">
    <location>
        <begin position="69"/>
        <end position="78"/>
    </location>
</feature>
<dbReference type="STRING" id="6832.A0A553NV76"/>
<dbReference type="InterPro" id="IPR050782">
    <property type="entry name" value="PP1_regulatory_subunit_3"/>
</dbReference>
<dbReference type="OrthoDB" id="8942186at2759"/>
<reference evidence="3 4" key="1">
    <citation type="journal article" date="2018" name="Nat. Ecol. Evol.">
        <title>Genomic signatures of mitonuclear coevolution across populations of Tigriopus californicus.</title>
        <authorList>
            <person name="Barreto F.S."/>
            <person name="Watson E.T."/>
            <person name="Lima T.G."/>
            <person name="Willett C.S."/>
            <person name="Edmands S."/>
            <person name="Li W."/>
            <person name="Burton R.S."/>
        </authorList>
    </citation>
    <scope>NUCLEOTIDE SEQUENCE [LARGE SCALE GENOMIC DNA]</scope>
    <source>
        <strain evidence="3 4">San Diego</strain>
    </source>
</reference>
<dbReference type="Pfam" id="PF03370">
    <property type="entry name" value="CBM_21"/>
    <property type="match status" value="1"/>
</dbReference>
<feature type="compositionally biased region" description="Low complexity" evidence="1">
    <location>
        <begin position="79"/>
        <end position="90"/>
    </location>
</feature>
<dbReference type="PROSITE" id="PS51159">
    <property type="entry name" value="CBM21"/>
    <property type="match status" value="1"/>
</dbReference>
<dbReference type="Gene3D" id="2.60.40.2440">
    <property type="entry name" value="Carbohydrate binding type-21 domain"/>
    <property type="match status" value="1"/>
</dbReference>
<comment type="caution">
    <text evidence="3">The sequence shown here is derived from an EMBL/GenBank/DDBJ whole genome shotgun (WGS) entry which is preliminary data.</text>
</comment>
<dbReference type="PANTHER" id="PTHR12307:SF36">
    <property type="entry name" value="GLYCOGEN-BINDING SUBUNIT 76A"/>
    <property type="match status" value="1"/>
</dbReference>
<dbReference type="GO" id="GO:0005979">
    <property type="term" value="P:regulation of glycogen biosynthetic process"/>
    <property type="evidence" value="ECO:0007669"/>
    <property type="project" value="TreeGrafter"/>
</dbReference>
<sequence length="306" mass="34018">MCGTKKRKTSSKMDKPPSAVSPNNGVVLHKSLPGNANGSAVDGKLRHGPGLSHDTEDIGSSGIGSLDISDSEDRDSDESSSSSSKESVIIMSGRVRDRHHSFGALSSLSKMKGSNDLKKVRFADALGLDLVTVKLYDAKIDDLFIKSGSPVTSNISGPRIFVRTLTPLFRQPGSAPDFLERLQHYKVSLENAYMDTDSLSIRGIVRVLNMDYHKAVYIRWTMNDWRNMMDYRASYVNGSHDRLSDKFQFKLYTPLDVGQSLIFAVRYHCVGQQFWDNNHGQNYKILCTSTEKTETEDDNGICMSFG</sequence>
<evidence type="ECO:0000313" key="3">
    <source>
        <dbReference type="EMBL" id="TRY69326.1"/>
    </source>
</evidence>
<feature type="domain" description="CBM21" evidence="2">
    <location>
        <begin position="179"/>
        <end position="286"/>
    </location>
</feature>
<organism evidence="3 4">
    <name type="scientific">Tigriopus californicus</name>
    <name type="common">Marine copepod</name>
    <dbReference type="NCBI Taxonomy" id="6832"/>
    <lineage>
        <taxon>Eukaryota</taxon>
        <taxon>Metazoa</taxon>
        <taxon>Ecdysozoa</taxon>
        <taxon>Arthropoda</taxon>
        <taxon>Crustacea</taxon>
        <taxon>Multicrustacea</taxon>
        <taxon>Hexanauplia</taxon>
        <taxon>Copepoda</taxon>
        <taxon>Harpacticoida</taxon>
        <taxon>Harpacticidae</taxon>
        <taxon>Tigriopus</taxon>
    </lineage>
</organism>
<evidence type="ECO:0000313" key="4">
    <source>
        <dbReference type="Proteomes" id="UP000318571"/>
    </source>
</evidence>
<gene>
    <name evidence="3" type="ORF">TCAL_03236</name>
</gene>
<feature type="compositionally biased region" description="Low complexity" evidence="1">
    <location>
        <begin position="58"/>
        <end position="68"/>
    </location>
</feature>
<keyword evidence="4" id="KW-1185">Reference proteome</keyword>
<accession>A0A553NV76</accession>
<dbReference type="OMA" id="WKTCEEI"/>
<proteinExistence type="predicted"/>
<dbReference type="AlphaFoldDB" id="A0A553NV76"/>
<dbReference type="Proteomes" id="UP000318571">
    <property type="component" value="Chromosome 1"/>
</dbReference>
<dbReference type="GO" id="GO:0008157">
    <property type="term" value="F:protein phosphatase 1 binding"/>
    <property type="evidence" value="ECO:0007669"/>
    <property type="project" value="TreeGrafter"/>
</dbReference>
<dbReference type="EMBL" id="VCGU01000010">
    <property type="protein sequence ID" value="TRY69326.1"/>
    <property type="molecule type" value="Genomic_DNA"/>
</dbReference>
<dbReference type="GO" id="GO:2001069">
    <property type="term" value="F:glycogen binding"/>
    <property type="evidence" value="ECO:0007669"/>
    <property type="project" value="TreeGrafter"/>
</dbReference>
<dbReference type="PANTHER" id="PTHR12307">
    <property type="entry name" value="PROTEIN PHOSPHATASE 1 REGULATORY SUBUNIT"/>
    <property type="match status" value="1"/>
</dbReference>
<dbReference type="InterPro" id="IPR038175">
    <property type="entry name" value="CBM21_dom_sf"/>
</dbReference>
<protein>
    <recommendedName>
        <fullName evidence="2">CBM21 domain-containing protein</fullName>
    </recommendedName>
</protein>